<sequence length="1187" mass="125671">MSSPGRGRVTSPRGGGGGGNGDEDGDGTKRFKMRADCKSIAWMHFRRVLEKDAKGQDKRYAVCYVVPPGKSQPCMAHLTYHNSTSSLLTHLKTRHPEVFENKNKASIPLAELASNHAPYVTSAPSVVPAVSGASPSSADRPSGAASVKRTAPPSPRKAGKKRVAVDGQTEGDVQMGDAFGTGETPAGPAGVFGVGGYWPGPGGPMMPYLPGHQMQPEETRVAYPQIQVEPETGLLAQFLSANYLSSGVVELPPFRRFVQAISNSYEPPTAEFVEQAVMPQLKRKVLHQLRQYTGQETQPVCIAVDFWTSVDGFRRYAEISGHWLDNDFTPVNALLDVYEITNLTMNLDAEGGGASSSSSSSSSSASAGGGPTSSSTAPSEAEVQAAADMLKEVLQVFFINPNRLVSVTSDGSWPAVVAACTELGVPHLPCLGRGLQRALDSALSTMEGPRKALECARRLNTLFSVSTFHRELLRQRQLQENQHHLQEMTEEERDAFIAVNRAGMVTEVQGRWWTTLTMLENLVQRQPLIDSVMLSLASVSGSSGCSKVLQRREWLEVCLLLRFFLLLKETANALSHLSFPTWGMGVWALARLDSALRHEEGAARDALQSGENLVEGCVQFGPQPTVFPPDVVPPPEHLPLPSFFPTEAVQWYADLCGLLRQGLANIWQLPLSPTRPAGVAGPDTSAEGGEGTLPWIAMHAVSLDSRIGSFTWMPQEVAARLLPPGSKDDKDSIGTLHRLVGAHATETAALLAQSLAQWDPAVGCVRVQSGGKGESEDKHGDADGGDFKKDGDAKSDGGSVASREFMASLSVARGKSGFGGVESLVGVPVGGIDRGVSLQRLVSGGGESAYGMGRQVSYSVHAEPPLPQMSSSFAPLSRDISGAPGGFGQGANGGPGNGGMGYGGFMSSPMSGPMQGGMGGSGRGDSSFVFTPLAPSISLFGSSGAEGGEDGNGQSGEPRFASLHEPLPPPAGENGPQQPNGTRPTSPSRAKTSPKRQPQQQQQRSESGWLQFPSDPQQQQPMAPAAAAPPFANAPELRQPPPTLPPDAMPFQPQSQAPSFGFNGSSGAAAAAGAASNGGESLHQSVEREWNVFDSICSHGAEMDMGAREMPQNAWSEDRRSLPYLTKLARAVLAIPALCRPTLMLYGSCGGVADFLADERARLSVDDARVQVFLHTNVMHGFGFSGA</sequence>
<reference evidence="7" key="1">
    <citation type="submission" date="2014-11" db="EMBL/GenBank/DDBJ databases">
        <authorList>
            <person name="Otto D Thomas"/>
            <person name="Naeem Raeece"/>
        </authorList>
    </citation>
    <scope>NUCLEOTIDE SEQUENCE</scope>
</reference>
<feature type="compositionally biased region" description="Pro residues" evidence="6">
    <location>
        <begin position="1038"/>
        <end position="1048"/>
    </location>
</feature>
<feature type="compositionally biased region" description="Basic and acidic residues" evidence="6">
    <location>
        <begin position="773"/>
        <end position="795"/>
    </location>
</feature>
<dbReference type="EMBL" id="CDMZ01001465">
    <property type="protein sequence ID" value="CEM33046.1"/>
    <property type="molecule type" value="Genomic_DNA"/>
</dbReference>
<dbReference type="SMART" id="SM00614">
    <property type="entry name" value="ZnF_BED"/>
    <property type="match status" value="1"/>
</dbReference>
<comment type="subcellular location">
    <subcellularLocation>
        <location evidence="1">Nucleus</location>
    </subcellularLocation>
</comment>
<feature type="compositionally biased region" description="Low complexity" evidence="6">
    <location>
        <begin position="355"/>
        <end position="381"/>
    </location>
</feature>
<dbReference type="InterPro" id="IPR012337">
    <property type="entry name" value="RNaseH-like_sf"/>
</dbReference>
<feature type="compositionally biased region" description="Low complexity" evidence="6">
    <location>
        <begin position="1"/>
        <end position="12"/>
    </location>
</feature>
<accession>A0A0G4GRB2</accession>
<feature type="compositionally biased region" description="Low complexity" evidence="6">
    <location>
        <begin position="1013"/>
        <end position="1037"/>
    </location>
</feature>
<evidence type="ECO:0000256" key="6">
    <source>
        <dbReference type="SAM" id="MobiDB-lite"/>
    </source>
</evidence>
<feature type="compositionally biased region" description="Polar residues" evidence="6">
    <location>
        <begin position="975"/>
        <end position="991"/>
    </location>
</feature>
<dbReference type="PANTHER" id="PTHR46481">
    <property type="entry name" value="ZINC FINGER BED DOMAIN-CONTAINING PROTEIN 4"/>
    <property type="match status" value="1"/>
</dbReference>
<evidence type="ECO:0000313" key="7">
    <source>
        <dbReference type="EMBL" id="CEM33046.1"/>
    </source>
</evidence>
<dbReference type="GO" id="GO:0005634">
    <property type="term" value="C:nucleus"/>
    <property type="evidence" value="ECO:0007669"/>
    <property type="project" value="UniProtKB-SubCell"/>
</dbReference>
<proteinExistence type="predicted"/>
<dbReference type="GO" id="GO:0008270">
    <property type="term" value="F:zinc ion binding"/>
    <property type="evidence" value="ECO:0007669"/>
    <property type="project" value="UniProtKB-KW"/>
</dbReference>
<feature type="compositionally biased region" description="Low complexity" evidence="6">
    <location>
        <begin position="1059"/>
        <end position="1079"/>
    </location>
</feature>
<dbReference type="PANTHER" id="PTHR46481:SF10">
    <property type="entry name" value="ZINC FINGER BED DOMAIN-CONTAINING PROTEIN 39"/>
    <property type="match status" value="1"/>
</dbReference>
<evidence type="ECO:0008006" key="8">
    <source>
        <dbReference type="Google" id="ProtNLM"/>
    </source>
</evidence>
<name>A0A0G4GRB2_9ALVE</name>
<feature type="region of interest" description="Disordered" evidence="6">
    <location>
        <begin position="1"/>
        <end position="30"/>
    </location>
</feature>
<dbReference type="SUPFAM" id="SSF53098">
    <property type="entry name" value="Ribonuclease H-like"/>
    <property type="match status" value="1"/>
</dbReference>
<feature type="compositionally biased region" description="Gly residues" evidence="6">
    <location>
        <begin position="944"/>
        <end position="954"/>
    </location>
</feature>
<evidence type="ECO:0000256" key="4">
    <source>
        <dbReference type="ARBA" id="ARBA00022833"/>
    </source>
</evidence>
<gene>
    <name evidence="7" type="ORF">Cvel_23025</name>
</gene>
<feature type="compositionally biased region" description="Low complexity" evidence="6">
    <location>
        <begin position="127"/>
        <end position="138"/>
    </location>
</feature>
<dbReference type="AlphaFoldDB" id="A0A0G4GRB2"/>
<evidence type="ECO:0000256" key="2">
    <source>
        <dbReference type="ARBA" id="ARBA00022723"/>
    </source>
</evidence>
<dbReference type="VEuPathDB" id="CryptoDB:Cvel_23025"/>
<feature type="compositionally biased region" description="Gly residues" evidence="6">
    <location>
        <begin position="883"/>
        <end position="904"/>
    </location>
</feature>
<organism evidence="7">
    <name type="scientific">Chromera velia CCMP2878</name>
    <dbReference type="NCBI Taxonomy" id="1169474"/>
    <lineage>
        <taxon>Eukaryota</taxon>
        <taxon>Sar</taxon>
        <taxon>Alveolata</taxon>
        <taxon>Colpodellida</taxon>
        <taxon>Chromeraceae</taxon>
        <taxon>Chromera</taxon>
    </lineage>
</organism>
<keyword evidence="3" id="KW-0863">Zinc-finger</keyword>
<feature type="region of interest" description="Disordered" evidence="6">
    <location>
        <begin position="350"/>
        <end position="381"/>
    </location>
</feature>
<keyword evidence="4" id="KW-0862">Zinc</keyword>
<evidence type="ECO:0000256" key="1">
    <source>
        <dbReference type="ARBA" id="ARBA00004123"/>
    </source>
</evidence>
<protein>
    <recommendedName>
        <fullName evidence="8">BED-type domain-containing protein</fullName>
    </recommendedName>
</protein>
<evidence type="ECO:0000256" key="5">
    <source>
        <dbReference type="ARBA" id="ARBA00023242"/>
    </source>
</evidence>
<dbReference type="InterPro" id="IPR052035">
    <property type="entry name" value="ZnF_BED_domain_contain"/>
</dbReference>
<feature type="region of interest" description="Disordered" evidence="6">
    <location>
        <begin position="127"/>
        <end position="186"/>
    </location>
</feature>
<feature type="region of interest" description="Disordered" evidence="6">
    <location>
        <begin position="767"/>
        <end position="799"/>
    </location>
</feature>
<feature type="compositionally biased region" description="Gly residues" evidence="6">
    <location>
        <begin position="914"/>
        <end position="923"/>
    </location>
</feature>
<keyword evidence="5" id="KW-0539">Nucleus</keyword>
<keyword evidence="2" id="KW-0479">Metal-binding</keyword>
<evidence type="ECO:0000256" key="3">
    <source>
        <dbReference type="ARBA" id="ARBA00022771"/>
    </source>
</evidence>
<feature type="region of interest" description="Disordered" evidence="6">
    <location>
        <begin position="882"/>
        <end position="1083"/>
    </location>
</feature>